<feature type="non-terminal residue" evidence="3">
    <location>
        <position position="1"/>
    </location>
</feature>
<evidence type="ECO:0000313" key="3">
    <source>
        <dbReference type="EMBL" id="CAH1789985.1"/>
    </source>
</evidence>
<name>A0A8J1TSE8_OWEFU</name>
<feature type="compositionally biased region" description="Low complexity" evidence="1">
    <location>
        <begin position="124"/>
        <end position="156"/>
    </location>
</feature>
<gene>
    <name evidence="3" type="ORF">OFUS_LOCUS15255</name>
</gene>
<dbReference type="AlphaFoldDB" id="A0A8J1TSE8"/>
<proteinExistence type="predicted"/>
<protein>
    <submittedName>
        <fullName evidence="3">Uncharacterized protein</fullName>
    </submittedName>
</protein>
<keyword evidence="4" id="KW-1185">Reference proteome</keyword>
<accession>A0A8J1TSE8</accession>
<evidence type="ECO:0000256" key="1">
    <source>
        <dbReference type="SAM" id="MobiDB-lite"/>
    </source>
</evidence>
<evidence type="ECO:0000313" key="4">
    <source>
        <dbReference type="Proteomes" id="UP000749559"/>
    </source>
</evidence>
<evidence type="ECO:0000256" key="2">
    <source>
        <dbReference type="SAM" id="SignalP"/>
    </source>
</evidence>
<feature type="chain" id="PRO_5043703201" evidence="2">
    <location>
        <begin position="24"/>
        <end position="240"/>
    </location>
</feature>
<dbReference type="InterPro" id="IPR003609">
    <property type="entry name" value="Pan_app"/>
</dbReference>
<feature type="compositionally biased region" description="Low complexity" evidence="1">
    <location>
        <begin position="190"/>
        <end position="240"/>
    </location>
</feature>
<dbReference type="SUPFAM" id="SSF57414">
    <property type="entry name" value="Hairpin loop containing domain-like"/>
    <property type="match status" value="1"/>
</dbReference>
<dbReference type="EMBL" id="CAIIXF020000007">
    <property type="protein sequence ID" value="CAH1789985.1"/>
    <property type="molecule type" value="Genomic_DNA"/>
</dbReference>
<organism evidence="3 4">
    <name type="scientific">Owenia fusiformis</name>
    <name type="common">Polychaete worm</name>
    <dbReference type="NCBI Taxonomy" id="6347"/>
    <lineage>
        <taxon>Eukaryota</taxon>
        <taxon>Metazoa</taxon>
        <taxon>Spiralia</taxon>
        <taxon>Lophotrochozoa</taxon>
        <taxon>Annelida</taxon>
        <taxon>Polychaeta</taxon>
        <taxon>Sedentaria</taxon>
        <taxon>Canalipalpata</taxon>
        <taxon>Sabellida</taxon>
        <taxon>Oweniida</taxon>
        <taxon>Oweniidae</taxon>
        <taxon>Owenia</taxon>
    </lineage>
</organism>
<dbReference type="Proteomes" id="UP000749559">
    <property type="component" value="Unassembled WGS sequence"/>
</dbReference>
<sequence>MNGKDIIILTLKYLLLQSLQVSSTTWSKVQSGVRIIQHNDEVHTNITSLQRCKELCETTDTLCCRSIEWNKNIVRCNLSKQNSKTANVTEAPGGYLKFYAEILDFSLDGTPIQCQNEETVTATSVSESTVQTTQSENTVQTTQSESTIQTTQSENTVQTTPSESKVQTTPSESTFQKTPSESTVQTTPNESTVQTTQSESTVQTTLSESTTQTTESQTTAQTTESQTTAQTTESQTTAQT</sequence>
<feature type="signal peptide" evidence="2">
    <location>
        <begin position="1"/>
        <end position="23"/>
    </location>
</feature>
<comment type="caution">
    <text evidence="3">The sequence shown here is derived from an EMBL/GenBank/DDBJ whole genome shotgun (WGS) entry which is preliminary data.</text>
</comment>
<keyword evidence="2" id="KW-0732">Signal</keyword>
<dbReference type="Gene3D" id="3.50.4.10">
    <property type="entry name" value="Hepatocyte Growth Factor"/>
    <property type="match status" value="1"/>
</dbReference>
<dbReference type="Pfam" id="PF00024">
    <property type="entry name" value="PAN_1"/>
    <property type="match status" value="1"/>
</dbReference>
<feature type="compositionally biased region" description="Polar residues" evidence="1">
    <location>
        <begin position="157"/>
        <end position="189"/>
    </location>
</feature>
<feature type="region of interest" description="Disordered" evidence="1">
    <location>
        <begin position="124"/>
        <end position="240"/>
    </location>
</feature>
<reference evidence="3" key="1">
    <citation type="submission" date="2022-03" db="EMBL/GenBank/DDBJ databases">
        <authorList>
            <person name="Martin C."/>
        </authorList>
    </citation>
    <scope>NUCLEOTIDE SEQUENCE</scope>
</reference>